<protein>
    <submittedName>
        <fullName evidence="2">Uncharacterized protein</fullName>
    </submittedName>
</protein>
<accession>A0A0L6V240</accession>
<evidence type="ECO:0000313" key="2">
    <source>
        <dbReference type="EMBL" id="KNZ54814.1"/>
    </source>
</evidence>
<name>A0A0L6V240_9BASI</name>
<keyword evidence="3" id="KW-1185">Reference proteome</keyword>
<gene>
    <name evidence="2" type="ORF">VP01_2846g1</name>
</gene>
<evidence type="ECO:0000313" key="3">
    <source>
        <dbReference type="Proteomes" id="UP000037035"/>
    </source>
</evidence>
<dbReference type="Proteomes" id="UP000037035">
    <property type="component" value="Unassembled WGS sequence"/>
</dbReference>
<reference evidence="2 3" key="1">
    <citation type="submission" date="2015-08" db="EMBL/GenBank/DDBJ databases">
        <title>Next Generation Sequencing and Analysis of the Genome of Puccinia sorghi L Schw, the Causal Agent of Maize Common Rust.</title>
        <authorList>
            <person name="Rochi L."/>
            <person name="Burguener G."/>
            <person name="Darino M."/>
            <person name="Turjanski A."/>
            <person name="Kreff E."/>
            <person name="Dieguez M.J."/>
            <person name="Sacco F."/>
        </authorList>
    </citation>
    <scope>NUCLEOTIDE SEQUENCE [LARGE SCALE GENOMIC DNA]</scope>
    <source>
        <strain evidence="2 3">RO10H11247</strain>
    </source>
</reference>
<dbReference type="VEuPathDB" id="FungiDB:VP01_2846g1"/>
<keyword evidence="1" id="KW-1133">Transmembrane helix</keyword>
<proteinExistence type="predicted"/>
<feature type="transmembrane region" description="Helical" evidence="1">
    <location>
        <begin position="65"/>
        <end position="86"/>
    </location>
</feature>
<dbReference type="EMBL" id="LAVV01007775">
    <property type="protein sequence ID" value="KNZ54814.1"/>
    <property type="molecule type" value="Genomic_DNA"/>
</dbReference>
<dbReference type="AlphaFoldDB" id="A0A0L6V240"/>
<feature type="transmembrane region" description="Helical" evidence="1">
    <location>
        <begin position="126"/>
        <end position="151"/>
    </location>
</feature>
<keyword evidence="1" id="KW-0472">Membrane</keyword>
<sequence length="488" mass="56457">MEHDSEFSDIASLMGCSRHRSSLSKSSLSGPRTVCLPEFHSHILLGLKGVNKNYSFGKYDFSPGFFYPSCFSFFVSFFSLFFSFTLNKLDLLYIPLPWSDRRCVNLTILKEACTFRIHLHIDSYDYFSFFLLASTTFSFWYFIAYIFLLLLEQIYPHAHRYIGCTATIQDKKYNEMVFRDREMAMLALLPTSREMLLIWCYCVRPTHPIHLTLVDFPSARILLSLDLLISNFKLCLVMKHDDRWVPITTQSLEFGLQATSPPRYRFSFWITEHGGQTTTMFHFSPLKQIGLRKSWLCHQESWIFLYFVNTKSGSFSCNVVGFQCRNHHHASCSRKSTLVMHAKVRQLNTSTSFSSPHEKHTQFACLQENRRSTCIHTCFFNLILADKCPCIQMRPGDLCIPASSIFNPKPELSCFLDEKSERSDLVVMNPEQESTSPTHLSKFLSGLIIIKNLIYFVLSELKIFYQLFFIETSSYQISSSTAICSACT</sequence>
<keyword evidence="1" id="KW-0812">Transmembrane</keyword>
<evidence type="ECO:0000256" key="1">
    <source>
        <dbReference type="SAM" id="Phobius"/>
    </source>
</evidence>
<organism evidence="2 3">
    <name type="scientific">Puccinia sorghi</name>
    <dbReference type="NCBI Taxonomy" id="27349"/>
    <lineage>
        <taxon>Eukaryota</taxon>
        <taxon>Fungi</taxon>
        <taxon>Dikarya</taxon>
        <taxon>Basidiomycota</taxon>
        <taxon>Pucciniomycotina</taxon>
        <taxon>Pucciniomycetes</taxon>
        <taxon>Pucciniales</taxon>
        <taxon>Pucciniaceae</taxon>
        <taxon>Puccinia</taxon>
    </lineage>
</organism>
<comment type="caution">
    <text evidence="2">The sequence shown here is derived from an EMBL/GenBank/DDBJ whole genome shotgun (WGS) entry which is preliminary data.</text>
</comment>